<feature type="site" description="Transition state stabilizer" evidence="3">
    <location>
        <position position="27"/>
    </location>
</feature>
<dbReference type="NCBIfam" id="TIGR00453">
    <property type="entry name" value="ispD"/>
    <property type="match status" value="1"/>
</dbReference>
<dbReference type="Proteomes" id="UP000273022">
    <property type="component" value="Unassembled WGS sequence"/>
</dbReference>
<keyword evidence="5" id="KW-1185">Reference proteome</keyword>
<dbReference type="OrthoDB" id="9806837at2"/>
<feature type="site" description="Positions MEP for the nucleophilic attack" evidence="3">
    <location>
        <position position="216"/>
    </location>
</feature>
<dbReference type="PANTHER" id="PTHR32125:SF4">
    <property type="entry name" value="2-C-METHYL-D-ERYTHRITOL 4-PHOSPHATE CYTIDYLYLTRANSFERASE, CHLOROPLASTIC"/>
    <property type="match status" value="1"/>
</dbReference>
<dbReference type="InterPro" id="IPR034683">
    <property type="entry name" value="IspD/TarI"/>
</dbReference>
<evidence type="ECO:0000256" key="3">
    <source>
        <dbReference type="HAMAP-Rule" id="MF_00108"/>
    </source>
</evidence>
<dbReference type="EC" id="2.7.7.60" evidence="3"/>
<evidence type="ECO:0000313" key="5">
    <source>
        <dbReference type="Proteomes" id="UP000273022"/>
    </source>
</evidence>
<evidence type="ECO:0000256" key="1">
    <source>
        <dbReference type="ARBA" id="ARBA00022679"/>
    </source>
</evidence>
<feature type="site" description="Transition state stabilizer" evidence="3">
    <location>
        <position position="20"/>
    </location>
</feature>
<keyword evidence="2 3" id="KW-0548">Nucleotidyltransferase</keyword>
<dbReference type="Pfam" id="PF01128">
    <property type="entry name" value="IspD"/>
    <property type="match status" value="1"/>
</dbReference>
<comment type="function">
    <text evidence="3">Catalyzes the formation of 4-diphosphocytidyl-2-C-methyl-D-erythritol from CTP and 2-C-methyl-D-erythritol 4-phosphate (MEP).</text>
</comment>
<dbReference type="InterPro" id="IPR029044">
    <property type="entry name" value="Nucleotide-diphossugar_trans"/>
</dbReference>
<comment type="catalytic activity">
    <reaction evidence="3">
        <text>2-C-methyl-D-erythritol 4-phosphate + CTP + H(+) = 4-CDP-2-C-methyl-D-erythritol + diphosphate</text>
        <dbReference type="Rhea" id="RHEA:13429"/>
        <dbReference type="ChEBI" id="CHEBI:15378"/>
        <dbReference type="ChEBI" id="CHEBI:33019"/>
        <dbReference type="ChEBI" id="CHEBI:37563"/>
        <dbReference type="ChEBI" id="CHEBI:57823"/>
        <dbReference type="ChEBI" id="CHEBI:58262"/>
        <dbReference type="EC" id="2.7.7.60"/>
    </reaction>
</comment>
<dbReference type="PANTHER" id="PTHR32125">
    <property type="entry name" value="2-C-METHYL-D-ERYTHRITOL 4-PHOSPHATE CYTIDYLYLTRANSFERASE, CHLOROPLASTIC"/>
    <property type="match status" value="1"/>
</dbReference>
<feature type="site" description="Positions MEP for the nucleophilic attack" evidence="3">
    <location>
        <position position="160"/>
    </location>
</feature>
<gene>
    <name evidence="3" type="primary">ispD</name>
    <name evidence="4" type="ORF">D5R81_07230</name>
</gene>
<dbReference type="FunFam" id="3.90.550.10:FF:000003">
    <property type="entry name" value="2-C-methyl-D-erythritol 4-phosphate cytidylyltransferase"/>
    <property type="match status" value="1"/>
</dbReference>
<accession>A0A3A6U942</accession>
<comment type="caution">
    <text evidence="4">The sequence shown here is derived from an EMBL/GenBank/DDBJ whole genome shotgun (WGS) entry which is preliminary data.</text>
</comment>
<comment type="pathway">
    <text evidence="3">Isoprenoid biosynthesis; isopentenyl diphosphate biosynthesis via DXP pathway; isopentenyl diphosphate from 1-deoxy-D-xylulose 5-phosphate: step 2/6.</text>
</comment>
<reference evidence="4 5" key="1">
    <citation type="submission" date="2018-09" db="EMBL/GenBank/DDBJ databases">
        <title>Phylogeny of the Shewanellaceae, and recommendation for two new genera, Pseudoshewanella and Parashewanella.</title>
        <authorList>
            <person name="Wang G."/>
        </authorList>
    </citation>
    <scope>NUCLEOTIDE SEQUENCE [LARGE SCALE GENOMIC DNA]</scope>
    <source>
        <strain evidence="4 5">KCTC 22492</strain>
    </source>
</reference>
<dbReference type="AlphaFoldDB" id="A0A3A6U942"/>
<dbReference type="InterPro" id="IPR001228">
    <property type="entry name" value="IspD"/>
</dbReference>
<comment type="similarity">
    <text evidence="3">Belongs to the IspD/TarI cytidylyltransferase family. IspD subfamily.</text>
</comment>
<dbReference type="GO" id="GO:0050518">
    <property type="term" value="F:2-C-methyl-D-erythritol 4-phosphate cytidylyltransferase activity"/>
    <property type="evidence" value="ECO:0007669"/>
    <property type="project" value="UniProtKB-UniRule"/>
</dbReference>
<dbReference type="UniPathway" id="UPA00056">
    <property type="reaction ID" value="UER00093"/>
</dbReference>
<name>A0A3A6U942_9GAMM</name>
<evidence type="ECO:0000313" key="4">
    <source>
        <dbReference type="EMBL" id="RJY18025.1"/>
    </source>
</evidence>
<dbReference type="EMBL" id="QYYH01000034">
    <property type="protein sequence ID" value="RJY18025.1"/>
    <property type="molecule type" value="Genomic_DNA"/>
</dbReference>
<dbReference type="SUPFAM" id="SSF53448">
    <property type="entry name" value="Nucleotide-diphospho-sugar transferases"/>
    <property type="match status" value="1"/>
</dbReference>
<protein>
    <recommendedName>
        <fullName evidence="3">2-C-methyl-D-erythritol 4-phosphate cytidylyltransferase</fullName>
        <ecNumber evidence="3">2.7.7.60</ecNumber>
    </recommendedName>
    <alternativeName>
        <fullName evidence="3">4-diphosphocytidyl-2C-methyl-D-erythritol synthase</fullName>
    </alternativeName>
    <alternativeName>
        <fullName evidence="3">MEP cytidylyltransferase</fullName>
        <shortName evidence="3">MCT</shortName>
    </alternativeName>
</protein>
<dbReference type="HAMAP" id="MF_00108">
    <property type="entry name" value="IspD"/>
    <property type="match status" value="1"/>
</dbReference>
<keyword evidence="1 3" id="KW-0808">Transferase</keyword>
<evidence type="ECO:0000256" key="2">
    <source>
        <dbReference type="ARBA" id="ARBA00022695"/>
    </source>
</evidence>
<proteinExistence type="inferred from homology"/>
<keyword evidence="3" id="KW-0414">Isoprene biosynthesis</keyword>
<dbReference type="GO" id="GO:0019288">
    <property type="term" value="P:isopentenyl diphosphate biosynthetic process, methylerythritol 4-phosphate pathway"/>
    <property type="evidence" value="ECO:0007669"/>
    <property type="project" value="UniProtKB-UniRule"/>
</dbReference>
<dbReference type="RefSeq" id="WP_121852987.1">
    <property type="nucleotide sequence ID" value="NZ_CP037952.1"/>
</dbReference>
<dbReference type="Gene3D" id="3.90.550.10">
    <property type="entry name" value="Spore Coat Polysaccharide Biosynthesis Protein SpsA, Chain A"/>
    <property type="match status" value="1"/>
</dbReference>
<organism evidence="4 5">
    <name type="scientific">Parashewanella spongiae</name>
    <dbReference type="NCBI Taxonomy" id="342950"/>
    <lineage>
        <taxon>Bacteria</taxon>
        <taxon>Pseudomonadati</taxon>
        <taxon>Pseudomonadota</taxon>
        <taxon>Gammaproteobacteria</taxon>
        <taxon>Alteromonadales</taxon>
        <taxon>Shewanellaceae</taxon>
        <taxon>Parashewanella</taxon>
    </lineage>
</organism>
<dbReference type="InterPro" id="IPR050088">
    <property type="entry name" value="IspD/TarI_cytidylyltransf_bact"/>
</dbReference>
<dbReference type="CDD" id="cd02516">
    <property type="entry name" value="CDP-ME_synthetase"/>
    <property type="match status" value="1"/>
</dbReference>
<sequence length="243" mass="26794">MSQSLDHVVAIIPAAGVGQRMGANIPKQYLEIDGISILSHTVKAFLNHPKVDVVIVAVSKDDQYFDQLPESNHSKLVKVQGGSERANTVLESLKSASQLGYEDSWALVHDAARPCITRRDIDLLLKSRENYPNGAILAMPVRDTMKRADSSSLIKNTVCRELLWHAMTPQMFVVSELQKNLNEALNDNVLITDESSAMEWAGINPGLISGRADNIKVTHAEDLQLAALYLSEHKKNEIQGENS</sequence>